<keyword evidence="1" id="KW-0175">Coiled coil</keyword>
<evidence type="ECO:0000256" key="1">
    <source>
        <dbReference type="SAM" id="Coils"/>
    </source>
</evidence>
<reference evidence="2" key="1">
    <citation type="journal article" date="2016" name="Gigascience">
        <title>De novo construction of an expanded transcriptome assembly for the western tarnished plant bug, Lygus hesperus.</title>
        <authorList>
            <person name="Tassone E.E."/>
            <person name="Geib S.M."/>
            <person name="Hall B."/>
            <person name="Fabrick J.A."/>
            <person name="Brent C.S."/>
            <person name="Hull J.J."/>
        </authorList>
    </citation>
    <scope>NUCLEOTIDE SEQUENCE</scope>
</reference>
<proteinExistence type="predicted"/>
<evidence type="ECO:0000313" key="2">
    <source>
        <dbReference type="EMBL" id="JAQ13668.1"/>
    </source>
</evidence>
<dbReference type="SUPFAM" id="SSF161270">
    <property type="entry name" value="PspA lactotransferrin-binding region"/>
    <property type="match status" value="1"/>
</dbReference>
<dbReference type="AlphaFoldDB" id="A0A146M1I4"/>
<protein>
    <submittedName>
        <fullName evidence="2">Uncharacterized protein</fullName>
    </submittedName>
</protein>
<gene>
    <name evidence="2" type="ORF">g.51998</name>
</gene>
<organism evidence="2">
    <name type="scientific">Lygus hesperus</name>
    <name type="common">Western plant bug</name>
    <dbReference type="NCBI Taxonomy" id="30085"/>
    <lineage>
        <taxon>Eukaryota</taxon>
        <taxon>Metazoa</taxon>
        <taxon>Ecdysozoa</taxon>
        <taxon>Arthropoda</taxon>
        <taxon>Hexapoda</taxon>
        <taxon>Insecta</taxon>
        <taxon>Pterygota</taxon>
        <taxon>Neoptera</taxon>
        <taxon>Paraneoptera</taxon>
        <taxon>Hemiptera</taxon>
        <taxon>Heteroptera</taxon>
        <taxon>Panheteroptera</taxon>
        <taxon>Cimicomorpha</taxon>
        <taxon>Miridae</taxon>
        <taxon>Mirini</taxon>
        <taxon>Lygus</taxon>
    </lineage>
</organism>
<accession>A0A146M1I4</accession>
<feature type="coiled-coil region" evidence="1">
    <location>
        <begin position="32"/>
        <end position="108"/>
    </location>
</feature>
<sequence>MVLDLVIRDALESVAKIKCAEPNEDQMLVKLEQERKGDVDRVRNQIDDAEREIATLNESLRDLEESLNSKTLALEEKKNQLITKSSELEAIREDAKKNDEKLAKLRERKLKACSEFSVTDVAALEDTKMKLHVCCTLTGVHFNSSDESVSSGYVANAATSQVKLFDISGLPRKEAAKKIWETIEKTTALHFV</sequence>
<dbReference type="EMBL" id="GDHC01004961">
    <property type="protein sequence ID" value="JAQ13668.1"/>
    <property type="molecule type" value="Transcribed_RNA"/>
</dbReference>
<name>A0A146M1I4_LYGHE</name>